<evidence type="ECO:0000313" key="2">
    <source>
        <dbReference type="Proteomes" id="UP000275846"/>
    </source>
</evidence>
<dbReference type="Proteomes" id="UP000275846">
    <property type="component" value="Unassembled WGS sequence"/>
</dbReference>
<gene>
    <name evidence="1" type="ORF">SSLN_LOCUS225</name>
</gene>
<keyword evidence="2" id="KW-1185">Reference proteome</keyword>
<evidence type="ECO:0000313" key="1">
    <source>
        <dbReference type="EMBL" id="VDL85272.1"/>
    </source>
</evidence>
<dbReference type="AlphaFoldDB" id="A0A183S7M7"/>
<evidence type="ECO:0000313" key="3">
    <source>
        <dbReference type="WBParaSite" id="SSLN_0000023701-mRNA-1"/>
    </source>
</evidence>
<organism evidence="3">
    <name type="scientific">Schistocephalus solidus</name>
    <name type="common">Tapeworm</name>
    <dbReference type="NCBI Taxonomy" id="70667"/>
    <lineage>
        <taxon>Eukaryota</taxon>
        <taxon>Metazoa</taxon>
        <taxon>Spiralia</taxon>
        <taxon>Lophotrochozoa</taxon>
        <taxon>Platyhelminthes</taxon>
        <taxon>Cestoda</taxon>
        <taxon>Eucestoda</taxon>
        <taxon>Diphyllobothriidea</taxon>
        <taxon>Diphyllobothriidae</taxon>
        <taxon>Schistocephalus</taxon>
    </lineage>
</organism>
<proteinExistence type="predicted"/>
<dbReference type="WBParaSite" id="SSLN_0000023701-mRNA-1">
    <property type="protein sequence ID" value="SSLN_0000023701-mRNA-1"/>
    <property type="gene ID" value="SSLN_0000023701"/>
</dbReference>
<accession>A0A183S7M7</accession>
<protein>
    <submittedName>
        <fullName evidence="1 3">Uncharacterized protein</fullName>
    </submittedName>
</protein>
<dbReference type="EMBL" id="UYSU01000129">
    <property type="protein sequence ID" value="VDL85272.1"/>
    <property type="molecule type" value="Genomic_DNA"/>
</dbReference>
<sequence>MVVERYHLQRFLGIMNVYVRFLSKYTASPRVPLMNLASGPKGVHRIDKSQNEVVNALFKPSITHFLLISRPDLIEIAAGQRHVGFRCNEDVSRLKLLNLLLITGDDTILCNVSTASHHAFLTPSSRREVLSSLHSLSHPGSRTTVKVSGHFVSPGIPKNLKG</sequence>
<reference evidence="3" key="1">
    <citation type="submission" date="2016-06" db="UniProtKB">
        <authorList>
            <consortium name="WormBaseParasite"/>
        </authorList>
    </citation>
    <scope>IDENTIFICATION</scope>
</reference>
<reference evidence="1 2" key="2">
    <citation type="submission" date="2018-11" db="EMBL/GenBank/DDBJ databases">
        <authorList>
            <consortium name="Pathogen Informatics"/>
        </authorList>
    </citation>
    <scope>NUCLEOTIDE SEQUENCE [LARGE SCALE GENOMIC DNA]</scope>
    <source>
        <strain evidence="1 2">NST_G2</strain>
    </source>
</reference>
<name>A0A183S7M7_SCHSO</name>